<protein>
    <submittedName>
        <fullName evidence="2">Uncharacterized protein</fullName>
    </submittedName>
</protein>
<reference evidence="3" key="1">
    <citation type="submission" date="2017-02" db="EMBL/GenBank/DDBJ databases">
        <authorList>
            <person name="Varghese N."/>
            <person name="Submissions S."/>
        </authorList>
    </citation>
    <scope>NUCLEOTIDE SEQUENCE [LARGE SCALE GENOMIC DNA]</scope>
    <source>
        <strain evidence="3">DSM 3072</strain>
    </source>
</reference>
<evidence type="ECO:0000313" key="3">
    <source>
        <dbReference type="Proteomes" id="UP000242432"/>
    </source>
</evidence>
<gene>
    <name evidence="2" type="ORF">SAMN02745213_02347</name>
</gene>
<feature type="coiled-coil region" evidence="1">
    <location>
        <begin position="70"/>
        <end position="111"/>
    </location>
</feature>
<dbReference type="AlphaFoldDB" id="A0A1T4W0K6"/>
<dbReference type="STRING" id="83771.SAMN02910357_02599"/>
<organism evidence="2 3">
    <name type="scientific">Succinivibrio dextrinosolvens DSM 3072</name>
    <dbReference type="NCBI Taxonomy" id="1123324"/>
    <lineage>
        <taxon>Bacteria</taxon>
        <taxon>Pseudomonadati</taxon>
        <taxon>Pseudomonadota</taxon>
        <taxon>Gammaproteobacteria</taxon>
        <taxon>Aeromonadales</taxon>
        <taxon>Succinivibrionaceae</taxon>
        <taxon>Succinivibrio</taxon>
    </lineage>
</organism>
<accession>A0A1T4W0K6</accession>
<sequence>MGLVYVRNKKTGVTYVYENQSYWDKELKQPRSIRKLIGKLDPDTGKFIETKKRKITADSDHSKVNYEHLYKKAQNEITKKNALITELRNKLNEANSELSSLNRRINRIREELCYYQK</sequence>
<proteinExistence type="predicted"/>
<dbReference type="Proteomes" id="UP000242432">
    <property type="component" value="Unassembled WGS sequence"/>
</dbReference>
<dbReference type="EMBL" id="FUXX01000075">
    <property type="protein sequence ID" value="SKA70615.1"/>
    <property type="molecule type" value="Genomic_DNA"/>
</dbReference>
<dbReference type="RefSeq" id="WP_078929606.1">
    <property type="nucleotide sequence ID" value="NZ_FUXX01000075.1"/>
</dbReference>
<name>A0A1T4W0K6_9GAMM</name>
<evidence type="ECO:0000313" key="2">
    <source>
        <dbReference type="EMBL" id="SKA70615.1"/>
    </source>
</evidence>
<keyword evidence="1" id="KW-0175">Coiled coil</keyword>
<keyword evidence="3" id="KW-1185">Reference proteome</keyword>
<evidence type="ECO:0000256" key="1">
    <source>
        <dbReference type="SAM" id="Coils"/>
    </source>
</evidence>